<proteinExistence type="predicted"/>
<dbReference type="PANTHER" id="PTHR30087:SF1">
    <property type="entry name" value="HYPOTHETICAL CYTOSOLIC PROTEIN"/>
    <property type="match status" value="1"/>
</dbReference>
<dbReference type="Proteomes" id="UP001638015">
    <property type="component" value="Unassembled WGS sequence"/>
</dbReference>
<dbReference type="PANTHER" id="PTHR30087">
    <property type="entry name" value="INNER MEMBRANE PROTEIN"/>
    <property type="match status" value="1"/>
</dbReference>
<organism evidence="1 2">
    <name type="scientific">Anaerococcus cruorum</name>
    <dbReference type="NCBI Taxonomy" id="3115617"/>
    <lineage>
        <taxon>Bacteria</taxon>
        <taxon>Bacillati</taxon>
        <taxon>Bacillota</taxon>
        <taxon>Tissierellia</taxon>
        <taxon>Tissierellales</taxon>
        <taxon>Peptoniphilaceae</taxon>
        <taxon>Anaerococcus</taxon>
    </lineage>
</organism>
<keyword evidence="2" id="KW-1185">Reference proteome</keyword>
<comment type="caution">
    <text evidence="1">The sequence shown here is derived from an EMBL/GenBank/DDBJ whole genome shotgun (WGS) entry which is preliminary data.</text>
</comment>
<sequence>MKIAVSACLLGENCKYNGGNNYNRKLADFVKDHEVISLCPEVLGGLPTPRMPAEIVNGFVKQKDGESLDNEFKKGAKKALDIIKNNKVDLVILQSRSPSCGVNNIYDGSFTGNLIKGKGVFAKILEDNNIKVIDVEDL</sequence>
<protein>
    <submittedName>
        <fullName evidence="1">DUF523 domain-containing protein</fullName>
    </submittedName>
</protein>
<name>A0ABW9MVN7_9FIRM</name>
<accession>A0ABW9MVN7</accession>
<reference evidence="1 2" key="1">
    <citation type="journal article" date="2025" name="Anaerobe">
        <title>Description of Anaerococcus kampingiae sp. nov., Anaerococcus groningensis sp. nov., Anaerococcus martiniensis sp. nov., and Anaerococcus cruorum sp. nov., isolated from human clinical specimens.</title>
        <authorList>
            <person name="Boiten K.E."/>
            <person name="Meijer J."/>
            <person name="van Wezel E.M."/>
            <person name="Veloo A.C.M."/>
        </authorList>
    </citation>
    <scope>NUCLEOTIDE SEQUENCE [LARGE SCALE GENOMIC DNA]</scope>
    <source>
        <strain evidence="1 2">ENR1039</strain>
    </source>
</reference>
<dbReference type="EMBL" id="JBGMEH010000003">
    <property type="protein sequence ID" value="MFO3715908.1"/>
    <property type="molecule type" value="Genomic_DNA"/>
</dbReference>
<dbReference type="InterPro" id="IPR007553">
    <property type="entry name" value="2-thiour_desulf"/>
</dbReference>
<evidence type="ECO:0000313" key="2">
    <source>
        <dbReference type="Proteomes" id="UP001638015"/>
    </source>
</evidence>
<evidence type="ECO:0000313" key="1">
    <source>
        <dbReference type="EMBL" id="MFO3715908.1"/>
    </source>
</evidence>
<dbReference type="Pfam" id="PF04463">
    <property type="entry name" value="2-thiour_desulf"/>
    <property type="match status" value="1"/>
</dbReference>
<dbReference type="RefSeq" id="WP_410032659.1">
    <property type="nucleotide sequence ID" value="NZ_JBGMEH010000003.1"/>
</dbReference>
<gene>
    <name evidence="1" type="ORF">ACCQ40_03765</name>
</gene>